<accession>A0A2P8CPR9</accession>
<keyword evidence="2" id="KW-1185">Reference proteome</keyword>
<dbReference type="Proteomes" id="UP000240542">
    <property type="component" value="Unassembled WGS sequence"/>
</dbReference>
<comment type="caution">
    <text evidence="1">The sequence shown here is derived from an EMBL/GenBank/DDBJ whole genome shotgun (WGS) entry which is preliminary data.</text>
</comment>
<proteinExistence type="predicted"/>
<organism evidence="1 2">
    <name type="scientific">Murinocardiopsis flavida</name>
    <dbReference type="NCBI Taxonomy" id="645275"/>
    <lineage>
        <taxon>Bacteria</taxon>
        <taxon>Bacillati</taxon>
        <taxon>Actinomycetota</taxon>
        <taxon>Actinomycetes</taxon>
        <taxon>Streptosporangiales</taxon>
        <taxon>Nocardiopsidaceae</taxon>
        <taxon>Murinocardiopsis</taxon>
    </lineage>
</organism>
<reference evidence="1 2" key="1">
    <citation type="submission" date="2018-03" db="EMBL/GenBank/DDBJ databases">
        <title>Genomic Encyclopedia of Archaeal and Bacterial Type Strains, Phase II (KMG-II): from individual species to whole genera.</title>
        <authorList>
            <person name="Goeker M."/>
        </authorList>
    </citation>
    <scope>NUCLEOTIDE SEQUENCE [LARGE SCALE GENOMIC DNA]</scope>
    <source>
        <strain evidence="1 2">DSM 45312</strain>
    </source>
</reference>
<gene>
    <name evidence="1" type="ORF">CLV63_13359</name>
</gene>
<name>A0A2P8CPR9_9ACTN</name>
<evidence type="ECO:0000313" key="1">
    <source>
        <dbReference type="EMBL" id="PSK86942.1"/>
    </source>
</evidence>
<dbReference type="EMBL" id="PYGA01000033">
    <property type="protein sequence ID" value="PSK86942.1"/>
    <property type="molecule type" value="Genomic_DNA"/>
</dbReference>
<evidence type="ECO:0000313" key="2">
    <source>
        <dbReference type="Proteomes" id="UP000240542"/>
    </source>
</evidence>
<sequence>MNWAPDSFAALCLAAAAGAVAVAARGAIALRAP</sequence>
<dbReference type="AlphaFoldDB" id="A0A2P8CPR9"/>
<protein>
    <submittedName>
        <fullName evidence="1">Uncharacterized protein</fullName>
    </submittedName>
</protein>